<dbReference type="Proteomes" id="UP000183083">
    <property type="component" value="Unassembled WGS sequence"/>
</dbReference>
<dbReference type="EMBL" id="FOVV01000046">
    <property type="protein sequence ID" value="SFO59820.1"/>
    <property type="molecule type" value="Genomic_DNA"/>
</dbReference>
<name>A0AB38C2D2_PSESX</name>
<proteinExistence type="predicted"/>
<evidence type="ECO:0008006" key="4">
    <source>
        <dbReference type="Google" id="ProtNLM"/>
    </source>
</evidence>
<dbReference type="AlphaFoldDB" id="A0AB38C2D2"/>
<dbReference type="RefSeq" id="WP_017709574.1">
    <property type="nucleotide sequence ID" value="NZ_CP196928.1"/>
</dbReference>
<protein>
    <recommendedName>
        <fullName evidence="4">Stability/partitioning determinant</fullName>
    </recommendedName>
</protein>
<comment type="caution">
    <text evidence="2">The sequence shown here is derived from an EMBL/GenBank/DDBJ whole genome shotgun (WGS) entry which is preliminary data.</text>
</comment>
<evidence type="ECO:0000313" key="3">
    <source>
        <dbReference type="Proteomes" id="UP000183083"/>
    </source>
</evidence>
<evidence type="ECO:0000256" key="1">
    <source>
        <dbReference type="SAM" id="MobiDB-lite"/>
    </source>
</evidence>
<evidence type="ECO:0000313" key="2">
    <source>
        <dbReference type="EMBL" id="SFO59820.1"/>
    </source>
</evidence>
<reference evidence="2 3" key="1">
    <citation type="submission" date="2016-10" db="EMBL/GenBank/DDBJ databases">
        <authorList>
            <person name="Varghese N."/>
            <person name="Submissions S."/>
        </authorList>
    </citation>
    <scope>NUCLEOTIDE SEQUENCE [LARGE SCALE GENOMIC DNA]</scope>
    <source>
        <strain evidence="2 3">BS0292</strain>
    </source>
</reference>
<gene>
    <name evidence="2" type="ORF">SAMN05444065_1465</name>
</gene>
<feature type="compositionally biased region" description="Basic and acidic residues" evidence="1">
    <location>
        <begin position="1"/>
        <end position="34"/>
    </location>
</feature>
<accession>A0AB38C2D2</accession>
<organism evidence="2 3">
    <name type="scientific">Pseudomonas syringae</name>
    <dbReference type="NCBI Taxonomy" id="317"/>
    <lineage>
        <taxon>Bacteria</taxon>
        <taxon>Pseudomonadati</taxon>
        <taxon>Pseudomonadota</taxon>
        <taxon>Gammaproteobacteria</taxon>
        <taxon>Pseudomonadales</taxon>
        <taxon>Pseudomonadaceae</taxon>
        <taxon>Pseudomonas</taxon>
    </lineage>
</organism>
<sequence>MSRVDPLDSLKDFEPKAATEQKTKQSKAEVEKMANQHGFVSRQPATSLPPVERAKRRYKTGRNVQINIKGEQETKDELYRIADDIDQPLGETLKRALAALRRELGAGQGPV</sequence>
<feature type="region of interest" description="Disordered" evidence="1">
    <location>
        <begin position="1"/>
        <end position="59"/>
    </location>
</feature>